<keyword evidence="4 6" id="KW-0472">Membrane</keyword>
<dbReference type="STRING" id="6832.A0A553PFC5"/>
<dbReference type="GO" id="GO:0050290">
    <property type="term" value="F:sphingomyelin phosphodiesterase D activity"/>
    <property type="evidence" value="ECO:0007669"/>
    <property type="project" value="InterPro"/>
</dbReference>
<reference evidence="7 8" key="1">
    <citation type="journal article" date="2018" name="Nat. Ecol. Evol.">
        <title>Genomic signatures of mitonuclear coevolution across populations of Tigriopus californicus.</title>
        <authorList>
            <person name="Barreto F.S."/>
            <person name="Watson E.T."/>
            <person name="Lima T.G."/>
            <person name="Willett C.S."/>
            <person name="Edmands S."/>
            <person name="Li W."/>
            <person name="Burton R.S."/>
        </authorList>
    </citation>
    <scope>NUCLEOTIDE SEQUENCE [LARGE SCALE GENOMIC DNA]</scope>
    <source>
        <strain evidence="7 8">San Diego</strain>
    </source>
</reference>
<evidence type="ECO:0000256" key="2">
    <source>
        <dbReference type="ARBA" id="ARBA00022692"/>
    </source>
</evidence>
<evidence type="ECO:0000256" key="4">
    <source>
        <dbReference type="ARBA" id="ARBA00023136"/>
    </source>
</evidence>
<dbReference type="GO" id="GO:0006685">
    <property type="term" value="P:sphingomyelin catabolic process"/>
    <property type="evidence" value="ECO:0007669"/>
    <property type="project" value="TreeGrafter"/>
</dbReference>
<evidence type="ECO:0000256" key="3">
    <source>
        <dbReference type="ARBA" id="ARBA00022989"/>
    </source>
</evidence>
<dbReference type="EMBL" id="VCGU01000004">
    <property type="protein sequence ID" value="TRY76366.1"/>
    <property type="molecule type" value="Genomic_DNA"/>
</dbReference>
<keyword evidence="3 6" id="KW-1133">Transmembrane helix</keyword>
<accession>A0A553PFC5</accession>
<keyword evidence="2 6" id="KW-0812">Transmembrane</keyword>
<evidence type="ECO:0000313" key="8">
    <source>
        <dbReference type="Proteomes" id="UP000318571"/>
    </source>
</evidence>
<protein>
    <recommendedName>
        <fullName evidence="9">Sphingomyelin phosphodiesterase 4</fullName>
    </recommendedName>
</protein>
<dbReference type="GO" id="GO:0046475">
    <property type="term" value="P:glycerophospholipid catabolic process"/>
    <property type="evidence" value="ECO:0007669"/>
    <property type="project" value="TreeGrafter"/>
</dbReference>
<feature type="non-terminal residue" evidence="7">
    <location>
        <position position="1"/>
    </location>
</feature>
<dbReference type="OMA" id="EERGKIH"/>
<dbReference type="PANTHER" id="PTHR12988">
    <property type="entry name" value="SPHINGOMYELIN PHOSPHODIESTERASE 4"/>
    <property type="match status" value="1"/>
</dbReference>
<sequence>SVQKEEKYIVTDPYSGLSQFIHVSQNGNAVRNCCESGKTNWPIRLLTPLLFAVPPRLSIMSYPSSPPRVGRGARVASGQALSGFLNRSAHQLFGGMSSNASGGYQPYYGSNPSGHSPPQPYSPGQGGLSAQLAQVKAVLDRPPNVTSLSEKIRELDRLLSPSNAFHLTPKDLDPLFVLVVGDIFGSQAVQAAKYGRGWHLTTLTKHRQYRDFSAALQFLSSSGGGMMNLIQFLMLDSTCVYDFPVNRLPTTHPLRIKATAHVNGLFSGLNSGSGMDPSQTSVPLSPFEYYFHHFFALISQGSEWLYQSGANLEAESLYPILFEDYLSHFLPIGGADYRFQVSDLVLPHPPTPASLRSQAGTPGSASQGKLSSLLRADFSHSKKSNLNESNELLQSSRSGAELWKSQVFLDTLNQFWLRSYAIPLEPGVDLSPPSDLVKLIRMFIKHLHFFFNGFHPSQSELRDSLQRSIFREVYDSLYIFFDYQFDHWPLDMSFRLILETWLSFVQPWRYKDPNQGEKDGGTFEADQWKHFLVNNGEFFDHLLRKVLLRFFRMDLGCILSSLMVKIAEAQFNLHFRKDQLLSTQNGSSSSAKTSLLSQWLSWVLDSSDGTSREVDEIEKIAQNLEFVSQKLSSVFSVSTDVTDSVNFTGRNSLSQKVHDESELMTPERKWDILNRRYRYNPTYHGHPDEKPLQSDEFHTLARLLYRLSNWINLSLPIGDYYERPGLIGTAFRQISHGPCVYKIRGKHGERSEVQVPARINLRSFAHKRVIFYIVMSYVLALLLGRSATGKILLLMFTAWIACLLWTSLTKEAKL</sequence>
<comment type="subcellular location">
    <subcellularLocation>
        <location evidence="1">Membrane</location>
        <topology evidence="1">Single-pass membrane protein</topology>
    </subcellularLocation>
</comment>
<dbReference type="Pfam" id="PF14724">
    <property type="entry name" value="mit_SMPDase"/>
    <property type="match status" value="3"/>
</dbReference>
<proteinExistence type="predicted"/>
<organism evidence="7 8">
    <name type="scientific">Tigriopus californicus</name>
    <name type="common">Marine copepod</name>
    <dbReference type="NCBI Taxonomy" id="6832"/>
    <lineage>
        <taxon>Eukaryota</taxon>
        <taxon>Metazoa</taxon>
        <taxon>Ecdysozoa</taxon>
        <taxon>Arthropoda</taxon>
        <taxon>Crustacea</taxon>
        <taxon>Multicrustacea</taxon>
        <taxon>Hexanauplia</taxon>
        <taxon>Copepoda</taxon>
        <taxon>Harpacticoida</taxon>
        <taxon>Harpacticidae</taxon>
        <taxon>Tigriopus</taxon>
    </lineage>
</organism>
<dbReference type="GO" id="GO:0016020">
    <property type="term" value="C:membrane"/>
    <property type="evidence" value="ECO:0007669"/>
    <property type="project" value="UniProtKB-SubCell"/>
</dbReference>
<evidence type="ECO:0008006" key="9">
    <source>
        <dbReference type="Google" id="ProtNLM"/>
    </source>
</evidence>
<keyword evidence="8" id="KW-1185">Reference proteome</keyword>
<evidence type="ECO:0000313" key="7">
    <source>
        <dbReference type="EMBL" id="TRY76366.1"/>
    </source>
</evidence>
<dbReference type="Proteomes" id="UP000318571">
    <property type="component" value="Chromosome 5"/>
</dbReference>
<feature type="region of interest" description="Disordered" evidence="5">
    <location>
        <begin position="104"/>
        <end position="127"/>
    </location>
</feature>
<evidence type="ECO:0000256" key="5">
    <source>
        <dbReference type="SAM" id="MobiDB-lite"/>
    </source>
</evidence>
<feature type="transmembrane region" description="Helical" evidence="6">
    <location>
        <begin position="791"/>
        <end position="808"/>
    </location>
</feature>
<dbReference type="InterPro" id="IPR024129">
    <property type="entry name" value="Sphingomy_SMPD4"/>
</dbReference>
<gene>
    <name evidence="7" type="ORF">TCAL_00010</name>
</gene>
<feature type="transmembrane region" description="Helical" evidence="6">
    <location>
        <begin position="769"/>
        <end position="784"/>
    </location>
</feature>
<evidence type="ECO:0000256" key="6">
    <source>
        <dbReference type="SAM" id="Phobius"/>
    </source>
</evidence>
<dbReference type="PANTHER" id="PTHR12988:SF6">
    <property type="entry name" value="SPHINGOMYELIN PHOSPHODIESTERASE 4"/>
    <property type="match status" value="1"/>
</dbReference>
<name>A0A553PFC5_TIGCA</name>
<evidence type="ECO:0000256" key="1">
    <source>
        <dbReference type="ARBA" id="ARBA00004167"/>
    </source>
</evidence>
<dbReference type="AlphaFoldDB" id="A0A553PFC5"/>
<dbReference type="GO" id="GO:0046513">
    <property type="term" value="P:ceramide biosynthetic process"/>
    <property type="evidence" value="ECO:0007669"/>
    <property type="project" value="TreeGrafter"/>
</dbReference>
<comment type="caution">
    <text evidence="7">The sequence shown here is derived from an EMBL/GenBank/DDBJ whole genome shotgun (WGS) entry which is preliminary data.</text>
</comment>